<name>A0AAU8CKT1_9HYPH</name>
<gene>
    <name evidence="1" type="ORF">ABVK50_15155</name>
</gene>
<proteinExistence type="predicted"/>
<sequence length="62" mass="7063">MKLQLVARHLRDDQDLVVEDAGVVDDVNVAILISHMEAEIEANRAEGANWRFSIQPIEETYK</sequence>
<reference evidence="1" key="1">
    <citation type="submission" date="2024-06" db="EMBL/GenBank/DDBJ databases">
        <title>Mesorhizobium karijinii sp. nov., a symbiont of the iconic Swainsona formosa from arid Australia.</title>
        <authorList>
            <person name="Hill Y.J."/>
            <person name="Watkin E.L.J."/>
            <person name="O'Hara G.W."/>
            <person name="Terpolilli J."/>
            <person name="Tye M.L."/>
            <person name="Kohlmeier M.G."/>
        </authorList>
    </citation>
    <scope>NUCLEOTIDE SEQUENCE</scope>
    <source>
        <strain evidence="1">WSM2240</strain>
    </source>
</reference>
<accession>A0AAU8CKT1</accession>
<dbReference type="AlphaFoldDB" id="A0AAU8CKT1"/>
<protein>
    <submittedName>
        <fullName evidence="1">Uncharacterized protein</fullName>
    </submittedName>
</protein>
<evidence type="ECO:0000313" key="1">
    <source>
        <dbReference type="EMBL" id="XCG46656.1"/>
    </source>
</evidence>
<dbReference type="EMBL" id="CP159253">
    <property type="protein sequence ID" value="XCG46656.1"/>
    <property type="molecule type" value="Genomic_DNA"/>
</dbReference>
<dbReference type="RefSeq" id="WP_353640776.1">
    <property type="nucleotide sequence ID" value="NZ_CP159253.1"/>
</dbReference>
<organism evidence="1">
    <name type="scientific">Mesorhizobium sp. WSM2240</name>
    <dbReference type="NCBI Taxonomy" id="3228851"/>
    <lineage>
        <taxon>Bacteria</taxon>
        <taxon>Pseudomonadati</taxon>
        <taxon>Pseudomonadota</taxon>
        <taxon>Alphaproteobacteria</taxon>
        <taxon>Hyphomicrobiales</taxon>
        <taxon>Phyllobacteriaceae</taxon>
        <taxon>Mesorhizobium</taxon>
    </lineage>
</organism>